<reference evidence="3" key="1">
    <citation type="thesis" date="2021" institute="BYU ScholarsArchive" country="Provo, UT, USA">
        <title>Applications of and Algorithms for Genome Assembly and Genomic Analyses with an Emphasis on Marine Teleosts.</title>
        <authorList>
            <person name="Pickett B.D."/>
        </authorList>
    </citation>
    <scope>NUCLEOTIDE SEQUENCE</scope>
    <source>
        <strain evidence="3">HI-2016</strain>
    </source>
</reference>
<dbReference type="OrthoDB" id="9887337at2759"/>
<dbReference type="GO" id="GO:0015629">
    <property type="term" value="C:actin cytoskeleton"/>
    <property type="evidence" value="ECO:0007669"/>
    <property type="project" value="TreeGrafter"/>
</dbReference>
<dbReference type="AlphaFoldDB" id="A0A8T2MXZ9"/>
<accession>A0A8T2MXZ9</accession>
<dbReference type="PANTHER" id="PTHR15941">
    <property type="entry name" value="MYOZENIN"/>
    <property type="match status" value="1"/>
</dbReference>
<dbReference type="Proteomes" id="UP000824540">
    <property type="component" value="Unassembled WGS sequence"/>
</dbReference>
<comment type="similarity">
    <text evidence="1">Belongs to the myozenin family.</text>
</comment>
<dbReference type="GO" id="GO:0051373">
    <property type="term" value="F:FATZ binding"/>
    <property type="evidence" value="ECO:0007669"/>
    <property type="project" value="TreeGrafter"/>
</dbReference>
<dbReference type="EMBL" id="JAFBMS010001321">
    <property type="protein sequence ID" value="KAG9329277.1"/>
    <property type="molecule type" value="Genomic_DNA"/>
</dbReference>
<keyword evidence="5" id="KW-1185">Reference proteome</keyword>
<dbReference type="PANTHER" id="PTHR15941:SF16">
    <property type="entry name" value="MYOZENIN 3A-RELATED"/>
    <property type="match status" value="1"/>
</dbReference>
<dbReference type="GO" id="GO:0031433">
    <property type="term" value="F:telethonin binding"/>
    <property type="evidence" value="ECO:0007669"/>
    <property type="project" value="TreeGrafter"/>
</dbReference>
<evidence type="ECO:0000256" key="2">
    <source>
        <dbReference type="ARBA" id="ARBA00022553"/>
    </source>
</evidence>
<proteinExistence type="inferred from homology"/>
<evidence type="ECO:0000313" key="4">
    <source>
        <dbReference type="EMBL" id="KAG9331693.1"/>
    </source>
</evidence>
<dbReference type="GO" id="GO:0030018">
    <property type="term" value="C:Z disc"/>
    <property type="evidence" value="ECO:0007669"/>
    <property type="project" value="InterPro"/>
</dbReference>
<dbReference type="GO" id="GO:0003779">
    <property type="term" value="F:actin binding"/>
    <property type="evidence" value="ECO:0007669"/>
    <property type="project" value="TreeGrafter"/>
</dbReference>
<sequence length="128" mass="14318">MKGSPDVLAPGPLKGVPHERFNFTVIPKAYYCPWQGELSPSEKLLASVNAQLPELPQKLTPVNYKCFNRAPIPFGGTAGSMRTLPLPGFELTEAYTEPHLTWERMCQRPNFNRAPRGWGCFTNQSVDL</sequence>
<evidence type="ECO:0000313" key="5">
    <source>
        <dbReference type="Proteomes" id="UP000824540"/>
    </source>
</evidence>
<evidence type="ECO:0000313" key="3">
    <source>
        <dbReference type="EMBL" id="KAG9329277.1"/>
    </source>
</evidence>
<dbReference type="Pfam" id="PF05556">
    <property type="entry name" value="Calsarcin"/>
    <property type="match status" value="1"/>
</dbReference>
<gene>
    <name evidence="3" type="ORF">JZ751_006284</name>
    <name evidence="4" type="ORF">JZ751_018436</name>
</gene>
<protein>
    <submittedName>
        <fullName evidence="3">Uncharacterized protein</fullName>
    </submittedName>
</protein>
<comment type="caution">
    <text evidence="3">The sequence shown here is derived from an EMBL/GenBank/DDBJ whole genome shotgun (WGS) entry which is preliminary data.</text>
</comment>
<keyword evidence="2" id="KW-0597">Phosphoprotein</keyword>
<dbReference type="InterPro" id="IPR008438">
    <property type="entry name" value="MYOZ"/>
</dbReference>
<evidence type="ECO:0000256" key="1">
    <source>
        <dbReference type="ARBA" id="ARBA00009126"/>
    </source>
</evidence>
<dbReference type="EMBL" id="JAFBMS010000306">
    <property type="protein sequence ID" value="KAG9331693.1"/>
    <property type="molecule type" value="Genomic_DNA"/>
</dbReference>
<name>A0A8T2MXZ9_9TELE</name>
<organism evidence="3 5">
    <name type="scientific">Albula glossodonta</name>
    <name type="common">roundjaw bonefish</name>
    <dbReference type="NCBI Taxonomy" id="121402"/>
    <lineage>
        <taxon>Eukaryota</taxon>
        <taxon>Metazoa</taxon>
        <taxon>Chordata</taxon>
        <taxon>Craniata</taxon>
        <taxon>Vertebrata</taxon>
        <taxon>Euteleostomi</taxon>
        <taxon>Actinopterygii</taxon>
        <taxon>Neopterygii</taxon>
        <taxon>Teleostei</taxon>
        <taxon>Albuliformes</taxon>
        <taxon>Albulidae</taxon>
        <taxon>Albula</taxon>
    </lineage>
</organism>